<feature type="domain" description="Peptidase M48" evidence="10">
    <location>
        <begin position="176"/>
        <end position="378"/>
    </location>
</feature>
<feature type="transmembrane region" description="Helical" evidence="9">
    <location>
        <begin position="67"/>
        <end position="87"/>
    </location>
</feature>
<name>A0A0P6YUH6_9CHLR</name>
<keyword evidence="9" id="KW-1133">Transmembrane helix</keyword>
<feature type="transmembrane region" description="Helical" evidence="9">
    <location>
        <begin position="143"/>
        <end position="174"/>
    </location>
</feature>
<feature type="active site" description="Proton donor" evidence="6">
    <location>
        <position position="326"/>
    </location>
</feature>
<accession>A0A0P6YUH6</accession>
<evidence type="ECO:0000256" key="3">
    <source>
        <dbReference type="ARBA" id="ARBA00022801"/>
    </source>
</evidence>
<feature type="transmembrane region" description="Helical" evidence="9">
    <location>
        <begin position="119"/>
        <end position="137"/>
    </location>
</feature>
<sequence>MTQGESTMNEPRLDPQRQARAREYARIRRRLLLLNIGLTFGGLVFVQASGLSVWLRDWLVAHGLHSPWALVAAYVALGMTAYTLALLPLDWYEGYVLPHRFELSTQTPRGWLIDQLKSFALSLLLGIPIAEVLYWLLRAYPTTWWIFGGMFLLFLTIVLGQLAPVLIVPLFYTLTPLDDEELRRRIERLAQRVGVRIADVYTIDLSSRTRAANAMVMGLGRTKRIALGDTLYNEYDADEIETILAHELGHQVHHDLELGILVQSLLTFGGLYLAHRFLQWGVGVFGLKGVADIAGLPLFVLAMSLFALITMPLGNAYSRWRERLADAFALRTTGKPEAFARAMTRLANQNLAEADPPRWVVWLLYSHPPIRERIEAAHRFMQSESTVQGEPT</sequence>
<feature type="domain" description="CAAX prenyl protease 1 N-terminal" evidence="11">
    <location>
        <begin position="12"/>
        <end position="172"/>
    </location>
</feature>
<dbReference type="Proteomes" id="UP000050502">
    <property type="component" value="Unassembled WGS sequence"/>
</dbReference>
<dbReference type="Gene3D" id="3.30.2010.10">
    <property type="entry name" value="Metalloproteases ('zincins'), catalytic domain"/>
    <property type="match status" value="1"/>
</dbReference>
<evidence type="ECO:0000256" key="1">
    <source>
        <dbReference type="ARBA" id="ARBA00022670"/>
    </source>
</evidence>
<dbReference type="Pfam" id="PF16491">
    <property type="entry name" value="Peptidase_M48_N"/>
    <property type="match status" value="1"/>
</dbReference>
<dbReference type="GO" id="GO:0004222">
    <property type="term" value="F:metalloendopeptidase activity"/>
    <property type="evidence" value="ECO:0007669"/>
    <property type="project" value="InterPro"/>
</dbReference>
<comment type="caution">
    <text evidence="12">The sequence shown here is derived from an EMBL/GenBank/DDBJ whole genome shotgun (WGS) entry which is preliminary data.</text>
</comment>
<protein>
    <recommendedName>
        <fullName evidence="14">Ste24 endopeptidase</fullName>
    </recommendedName>
</protein>
<evidence type="ECO:0000259" key="10">
    <source>
        <dbReference type="Pfam" id="PF01435"/>
    </source>
</evidence>
<evidence type="ECO:0000256" key="4">
    <source>
        <dbReference type="ARBA" id="ARBA00022833"/>
    </source>
</evidence>
<dbReference type="InterPro" id="IPR032456">
    <property type="entry name" value="Peptidase_M48_N"/>
</dbReference>
<reference evidence="12 13" key="1">
    <citation type="submission" date="2015-07" db="EMBL/GenBank/DDBJ databases">
        <title>Whole genome sequence of Ardenticatena maritima DSM 23922.</title>
        <authorList>
            <person name="Hemp J."/>
            <person name="Ward L.M."/>
            <person name="Pace L.A."/>
            <person name="Fischer W.W."/>
        </authorList>
    </citation>
    <scope>NUCLEOTIDE SEQUENCE [LARGE SCALE GENOMIC DNA]</scope>
    <source>
        <strain evidence="12 13">110S</strain>
    </source>
</reference>
<evidence type="ECO:0000256" key="6">
    <source>
        <dbReference type="PIRSR" id="PIRSR627057-1"/>
    </source>
</evidence>
<dbReference type="PANTHER" id="PTHR10120">
    <property type="entry name" value="CAAX PRENYL PROTEASE 1"/>
    <property type="match status" value="1"/>
</dbReference>
<feature type="transmembrane region" description="Helical" evidence="9">
    <location>
        <begin position="32"/>
        <end position="55"/>
    </location>
</feature>
<keyword evidence="9" id="KW-0472">Membrane</keyword>
<feature type="active site" evidence="6">
    <location>
        <position position="247"/>
    </location>
</feature>
<comment type="similarity">
    <text evidence="8">Belongs to the peptidase M48 family.</text>
</comment>
<gene>
    <name evidence="12" type="ORF">SE16_11180</name>
</gene>
<keyword evidence="1 8" id="KW-0645">Protease</keyword>
<keyword evidence="9" id="KW-0812">Transmembrane</keyword>
<dbReference type="CDD" id="cd07343">
    <property type="entry name" value="M48A_Zmpste24p_like"/>
    <property type="match status" value="1"/>
</dbReference>
<feature type="transmembrane region" description="Helical" evidence="9">
    <location>
        <begin position="256"/>
        <end position="274"/>
    </location>
</feature>
<evidence type="ECO:0008006" key="14">
    <source>
        <dbReference type="Google" id="ProtNLM"/>
    </source>
</evidence>
<organism evidence="12 13">
    <name type="scientific">Ardenticatena maritima</name>
    <dbReference type="NCBI Taxonomy" id="872965"/>
    <lineage>
        <taxon>Bacteria</taxon>
        <taxon>Bacillati</taxon>
        <taxon>Chloroflexota</taxon>
        <taxon>Ardenticatenia</taxon>
        <taxon>Ardenticatenales</taxon>
        <taxon>Ardenticatenaceae</taxon>
        <taxon>Ardenticatena</taxon>
    </lineage>
</organism>
<keyword evidence="3 8" id="KW-0378">Hydrolase</keyword>
<feature type="binding site" evidence="7">
    <location>
        <position position="322"/>
    </location>
    <ligand>
        <name>Zn(2+)</name>
        <dbReference type="ChEBI" id="CHEBI:29105"/>
        <note>catalytic</note>
    </ligand>
</feature>
<evidence type="ECO:0000256" key="5">
    <source>
        <dbReference type="ARBA" id="ARBA00023049"/>
    </source>
</evidence>
<evidence type="ECO:0000313" key="13">
    <source>
        <dbReference type="Proteomes" id="UP000050502"/>
    </source>
</evidence>
<dbReference type="Pfam" id="PF01435">
    <property type="entry name" value="Peptidase_M48"/>
    <property type="match status" value="1"/>
</dbReference>
<keyword evidence="2 7" id="KW-0479">Metal-binding</keyword>
<dbReference type="EMBL" id="LGKN01000006">
    <property type="protein sequence ID" value="KPL87344.1"/>
    <property type="molecule type" value="Genomic_DNA"/>
</dbReference>
<evidence type="ECO:0000313" key="12">
    <source>
        <dbReference type="EMBL" id="KPL87344.1"/>
    </source>
</evidence>
<evidence type="ECO:0000256" key="7">
    <source>
        <dbReference type="PIRSR" id="PIRSR627057-2"/>
    </source>
</evidence>
<dbReference type="InterPro" id="IPR027057">
    <property type="entry name" value="CAXX_Prtase_1"/>
</dbReference>
<dbReference type="InterPro" id="IPR001915">
    <property type="entry name" value="Peptidase_M48"/>
</dbReference>
<feature type="transmembrane region" description="Helical" evidence="9">
    <location>
        <begin position="294"/>
        <end position="314"/>
    </location>
</feature>
<feature type="binding site" evidence="7">
    <location>
        <position position="250"/>
    </location>
    <ligand>
        <name>Zn(2+)</name>
        <dbReference type="ChEBI" id="CHEBI:29105"/>
        <note>catalytic</note>
    </ligand>
</feature>
<feature type="binding site" evidence="7">
    <location>
        <position position="246"/>
    </location>
    <ligand>
        <name>Zn(2+)</name>
        <dbReference type="ChEBI" id="CHEBI:29105"/>
        <note>catalytic</note>
    </ligand>
</feature>
<proteinExistence type="inferred from homology"/>
<comment type="cofactor">
    <cofactor evidence="7 8">
        <name>Zn(2+)</name>
        <dbReference type="ChEBI" id="CHEBI:29105"/>
    </cofactor>
    <text evidence="7 8">Binds 1 zinc ion per subunit.</text>
</comment>
<dbReference type="GO" id="GO:0071586">
    <property type="term" value="P:CAAX-box protein processing"/>
    <property type="evidence" value="ECO:0007669"/>
    <property type="project" value="InterPro"/>
</dbReference>
<keyword evidence="5 8" id="KW-0482">Metalloprotease</keyword>
<evidence type="ECO:0000259" key="11">
    <source>
        <dbReference type="Pfam" id="PF16491"/>
    </source>
</evidence>
<dbReference type="AlphaFoldDB" id="A0A0P6YUH6"/>
<evidence type="ECO:0000256" key="2">
    <source>
        <dbReference type="ARBA" id="ARBA00022723"/>
    </source>
</evidence>
<keyword evidence="4 7" id="KW-0862">Zinc</keyword>
<dbReference type="GO" id="GO:0046872">
    <property type="term" value="F:metal ion binding"/>
    <property type="evidence" value="ECO:0007669"/>
    <property type="project" value="UniProtKB-KW"/>
</dbReference>
<evidence type="ECO:0000256" key="8">
    <source>
        <dbReference type="RuleBase" id="RU003983"/>
    </source>
</evidence>
<evidence type="ECO:0000256" key="9">
    <source>
        <dbReference type="SAM" id="Phobius"/>
    </source>
</evidence>